<name>A0A238JPM1_9RHOB</name>
<keyword evidence="1" id="KW-1133">Transmembrane helix</keyword>
<keyword evidence="3" id="KW-1185">Reference proteome</keyword>
<evidence type="ECO:0000313" key="2">
    <source>
        <dbReference type="EMBL" id="SMX32393.1"/>
    </source>
</evidence>
<feature type="transmembrane region" description="Helical" evidence="1">
    <location>
        <begin position="196"/>
        <end position="218"/>
    </location>
</feature>
<sequence length="410" mass="45493">MHNKFTIVTPIQGGQQGKVQALLKPCPYVCAETPDDPFGFARIETLHFASLSTFDDLENGWSLVFEHNIDGSIEDHIDNVLTVAETLDGGAFLLDLYSNSAQFKAHTLDGLRDYMLAHVIKPQAGFISAVGMTRDQIRLDARVYEVVDEELGSGAPPATSDAAAARVLKALDTDPQTKGWDGVADPGTKLPIIPKILSILAALFHGIAFLVLVLVNLVRERTADQDSARPDPDLRRSLEKNEDLISTNHMISVVYVHTDAGRQLAKRAGFGLIRNLVTLIFRNSFLGEINTIHFAHWSYTKDNRRLIFVSNYDGSWRSYLDDFTLKASNGLNLAWAHSIGFPKTWAMLWGGASKGPEFIDYARRSMVPTLVWYHAYPSVSVTNIARNRKLRAALIKSKNGAKDTSWLEIV</sequence>
<keyword evidence="1" id="KW-0812">Transmembrane</keyword>
<dbReference type="EMBL" id="FXYH01000001">
    <property type="protein sequence ID" value="SMX32393.1"/>
    <property type="molecule type" value="Genomic_DNA"/>
</dbReference>
<reference evidence="2 3" key="1">
    <citation type="submission" date="2017-05" db="EMBL/GenBank/DDBJ databases">
        <authorList>
            <person name="Song R."/>
            <person name="Chenine A.L."/>
            <person name="Ruprecht R.M."/>
        </authorList>
    </citation>
    <scope>NUCLEOTIDE SEQUENCE [LARGE SCALE GENOMIC DNA]</scope>
    <source>
        <strain evidence="2 3">CECT 8663</strain>
    </source>
</reference>
<gene>
    <name evidence="2" type="ORF">PEV8663_00016</name>
</gene>
<evidence type="ECO:0000256" key="1">
    <source>
        <dbReference type="SAM" id="Phobius"/>
    </source>
</evidence>
<accession>A0A238JPM1</accession>
<protein>
    <submittedName>
        <fullName evidence="2">Uncharacterized protein</fullName>
    </submittedName>
</protein>
<dbReference type="RefSeq" id="WP_097802591.1">
    <property type="nucleotide sequence ID" value="NZ_FXYH01000001.1"/>
</dbReference>
<organism evidence="2 3">
    <name type="scientific">Pelagimonas varians</name>
    <dbReference type="NCBI Taxonomy" id="696760"/>
    <lineage>
        <taxon>Bacteria</taxon>
        <taxon>Pseudomonadati</taxon>
        <taxon>Pseudomonadota</taxon>
        <taxon>Alphaproteobacteria</taxon>
        <taxon>Rhodobacterales</taxon>
        <taxon>Roseobacteraceae</taxon>
        <taxon>Pelagimonas</taxon>
    </lineage>
</organism>
<dbReference type="AlphaFoldDB" id="A0A238JPM1"/>
<evidence type="ECO:0000313" key="3">
    <source>
        <dbReference type="Proteomes" id="UP000220836"/>
    </source>
</evidence>
<keyword evidence="1" id="KW-0472">Membrane</keyword>
<dbReference type="Proteomes" id="UP000220836">
    <property type="component" value="Unassembled WGS sequence"/>
</dbReference>
<dbReference type="OrthoDB" id="116741at2"/>
<proteinExistence type="predicted"/>